<dbReference type="AlphaFoldDB" id="A0A2K8KDH9"/>
<protein>
    <submittedName>
        <fullName evidence="1">Uncharacterized protein</fullName>
    </submittedName>
</protein>
<dbReference type="STRING" id="441209.GCA_001870665_03380"/>
<proteinExistence type="predicted"/>
<sequence length="105" mass="10850">MHLILVPQQGLPGQAEMSLHVAGGVITIDNIAYDLGLVPEGGEGWPEGDSPFIGPITRSGGALTVTIIARLGDDAASVQDGPWVIEDAAGDVIIPAKRNPNEAEE</sequence>
<evidence type="ECO:0000313" key="1">
    <source>
        <dbReference type="EMBL" id="ATX67507.1"/>
    </source>
</evidence>
<dbReference type="OrthoDB" id="7873444at2"/>
<dbReference type="EMBL" id="CP024899">
    <property type="protein sequence ID" value="ATX67507.1"/>
    <property type="molecule type" value="Genomic_DNA"/>
</dbReference>
<evidence type="ECO:0000313" key="2">
    <source>
        <dbReference type="Proteomes" id="UP000228948"/>
    </source>
</evidence>
<name>A0A2K8KDH9_9RHOB</name>
<dbReference type="Proteomes" id="UP000228948">
    <property type="component" value="Chromosome"/>
</dbReference>
<dbReference type="RefSeq" id="WP_100319219.1">
    <property type="nucleotide sequence ID" value="NZ_CP024899.1"/>
</dbReference>
<gene>
    <name evidence="1" type="ORF">BG454_18200</name>
</gene>
<reference evidence="1 2" key="1">
    <citation type="submission" date="2017-11" db="EMBL/GenBank/DDBJ databases">
        <title>Revised Sequence and Annotation of the Rhodobaca barguzinensis strain alga05 Genome.</title>
        <authorList>
            <person name="Kopejtka K."/>
            <person name="Tomasch J.M."/>
            <person name="Bunk B."/>
            <person name="Koblizek M."/>
        </authorList>
    </citation>
    <scope>NUCLEOTIDE SEQUENCE [LARGE SCALE GENOMIC DNA]</scope>
    <source>
        <strain evidence="2">alga05</strain>
    </source>
</reference>
<keyword evidence="2" id="KW-1185">Reference proteome</keyword>
<dbReference type="KEGG" id="rbg:BG454_18200"/>
<organism evidence="1 2">
    <name type="scientific">Roseinatronobacter bogoriensis subsp. barguzinensis</name>
    <dbReference type="NCBI Taxonomy" id="441209"/>
    <lineage>
        <taxon>Bacteria</taxon>
        <taxon>Pseudomonadati</taxon>
        <taxon>Pseudomonadota</taxon>
        <taxon>Alphaproteobacteria</taxon>
        <taxon>Rhodobacterales</taxon>
        <taxon>Paracoccaceae</taxon>
        <taxon>Roseinatronobacter</taxon>
    </lineage>
</organism>
<accession>A0A2K8KDH9</accession>